<organism evidence="3">
    <name type="scientific">freshwater metagenome</name>
    <dbReference type="NCBI Taxonomy" id="449393"/>
    <lineage>
        <taxon>unclassified sequences</taxon>
        <taxon>metagenomes</taxon>
        <taxon>ecological metagenomes</taxon>
    </lineage>
</organism>
<evidence type="ECO:0000313" key="5">
    <source>
        <dbReference type="EMBL" id="CAB5077178.1"/>
    </source>
</evidence>
<evidence type="ECO:0000313" key="4">
    <source>
        <dbReference type="EMBL" id="CAB4840780.1"/>
    </source>
</evidence>
<feature type="transmembrane region" description="Helical" evidence="1">
    <location>
        <begin position="20"/>
        <end position="51"/>
    </location>
</feature>
<name>A0A6J6PAW7_9ZZZZ</name>
<keyword evidence="1" id="KW-1133">Transmembrane helix</keyword>
<evidence type="ECO:0000313" key="3">
    <source>
        <dbReference type="EMBL" id="CAB4693833.1"/>
    </source>
</evidence>
<reference evidence="3" key="1">
    <citation type="submission" date="2020-05" db="EMBL/GenBank/DDBJ databases">
        <authorList>
            <person name="Chiriac C."/>
            <person name="Salcher M."/>
            <person name="Ghai R."/>
            <person name="Kavagutti S V."/>
        </authorList>
    </citation>
    <scope>NUCLEOTIDE SEQUENCE</scope>
</reference>
<dbReference type="EMBL" id="CAEZXB010000009">
    <property type="protein sequence ID" value="CAB4674757.1"/>
    <property type="molecule type" value="Genomic_DNA"/>
</dbReference>
<keyword evidence="1" id="KW-0812">Transmembrane</keyword>
<evidence type="ECO:0000313" key="2">
    <source>
        <dbReference type="EMBL" id="CAB4674757.1"/>
    </source>
</evidence>
<accession>A0A6J6PAW7</accession>
<evidence type="ECO:0000256" key="1">
    <source>
        <dbReference type="SAM" id="Phobius"/>
    </source>
</evidence>
<dbReference type="EMBL" id="CAFBRC010000086">
    <property type="protein sequence ID" value="CAB5077178.1"/>
    <property type="molecule type" value="Genomic_DNA"/>
</dbReference>
<dbReference type="EMBL" id="CAFBAA010000003">
    <property type="protein sequence ID" value="CAB4840780.1"/>
    <property type="molecule type" value="Genomic_DNA"/>
</dbReference>
<sequence length="156" mass="17352">MASEIRTYRMVPRARLMFALAGLVIAVIGFLMVGPLGALVGVLVGGVLYLWSAAWGCTCTPESLVIDSVRHTKLAWSEIQGIDYSISRLATTATIIDQRGKVWILRAPTTSAFTPDPLMKKKMTEIENYWKARRGTSWTPNRDIQSALKPWARVND</sequence>
<gene>
    <name evidence="2" type="ORF">UFOPK2342_00692</name>
    <name evidence="3" type="ORF">UFOPK2423_00750</name>
    <name evidence="4" type="ORF">UFOPK3266_00220</name>
    <name evidence="5" type="ORF">UFOPK4367_01166</name>
</gene>
<proteinExistence type="predicted"/>
<protein>
    <submittedName>
        <fullName evidence="3">Unannotated protein</fullName>
    </submittedName>
</protein>
<dbReference type="EMBL" id="CAEZXN010000013">
    <property type="protein sequence ID" value="CAB4693833.1"/>
    <property type="molecule type" value="Genomic_DNA"/>
</dbReference>
<keyword evidence="1" id="KW-0472">Membrane</keyword>
<dbReference type="AlphaFoldDB" id="A0A6J6PAW7"/>